<evidence type="ECO:0000256" key="2">
    <source>
        <dbReference type="ARBA" id="ARBA00022475"/>
    </source>
</evidence>
<name>A0A521E716_9SPHI</name>
<dbReference type="Proteomes" id="UP000320300">
    <property type="component" value="Unassembled WGS sequence"/>
</dbReference>
<keyword evidence="12" id="KW-1185">Reference proteome</keyword>
<dbReference type="GO" id="GO:0000166">
    <property type="term" value="F:nucleotide binding"/>
    <property type="evidence" value="ECO:0007669"/>
    <property type="project" value="UniProtKB-KW"/>
</dbReference>
<dbReference type="GO" id="GO:0005886">
    <property type="term" value="C:plasma membrane"/>
    <property type="evidence" value="ECO:0007669"/>
    <property type="project" value="UniProtKB-SubCell"/>
</dbReference>
<sequence>MMNYLEVLDQVRAHVASLFHAKKDDKLIYHNLLHTEQVVKSVVKIANHYQLSDHDFFVVNAAAWFHDIGYLTSFEHHEARGAESARQFLNVRGAEPEVTEMVVNCILATKMPQHPVGLLEQIICDADLFHLGGDNFKDRNKLMRREAEACWGKDIDKNDWRLKTISLFESHHYHTEYCQDLLSAKKQLNLQELKDKSVKEAEKEDKKAVKQHEKEDKQHQKEEKQLEKEKKHRSKEDDNDNSELQVYGSAENLNDAKEIMKKEDKEVKKKKSDRPDKGIETMFRITSGNNQRLSDMADNKAHIMISTNSIILSVILSILLRKLEDNPHLIIPTLILLIICVVTMVFSILATRPSVPEGTFTAEDIQQKKVNLLFFGNFYRMDLPEYVAGMEKMMEDREFLYGTLIKDVYSQGVVLGRKYRLLRIAYNVFMFGIIGSVLAFVIAAAWVAL</sequence>
<keyword evidence="5 9" id="KW-1133">Transmembrane helix</keyword>
<evidence type="ECO:0000313" key="11">
    <source>
        <dbReference type="EMBL" id="SMO79734.1"/>
    </source>
</evidence>
<keyword evidence="6" id="KW-0051">Antiviral defense</keyword>
<keyword evidence="2" id="KW-1003">Cell membrane</keyword>
<evidence type="ECO:0000256" key="3">
    <source>
        <dbReference type="ARBA" id="ARBA00022692"/>
    </source>
</evidence>
<dbReference type="GO" id="GO:0051607">
    <property type="term" value="P:defense response to virus"/>
    <property type="evidence" value="ECO:0007669"/>
    <property type="project" value="UniProtKB-KW"/>
</dbReference>
<comment type="subcellular location">
    <subcellularLocation>
        <location evidence="1">Cell membrane</location>
    </subcellularLocation>
</comment>
<reference evidence="11 12" key="1">
    <citation type="submission" date="2017-05" db="EMBL/GenBank/DDBJ databases">
        <authorList>
            <person name="Varghese N."/>
            <person name="Submissions S."/>
        </authorList>
    </citation>
    <scope>NUCLEOTIDE SEQUENCE [LARGE SCALE GENOMIC DNA]</scope>
    <source>
        <strain evidence="11 12">DSM 19036</strain>
    </source>
</reference>
<evidence type="ECO:0000256" key="5">
    <source>
        <dbReference type="ARBA" id="ARBA00022989"/>
    </source>
</evidence>
<proteinExistence type="predicted"/>
<organism evidence="11 12">
    <name type="scientific">Pedobacter westerhofensis</name>
    <dbReference type="NCBI Taxonomy" id="425512"/>
    <lineage>
        <taxon>Bacteria</taxon>
        <taxon>Pseudomonadati</taxon>
        <taxon>Bacteroidota</taxon>
        <taxon>Sphingobacteriia</taxon>
        <taxon>Sphingobacteriales</taxon>
        <taxon>Sphingobacteriaceae</taxon>
        <taxon>Pedobacter</taxon>
    </lineage>
</organism>
<dbReference type="GO" id="GO:0016787">
    <property type="term" value="F:hydrolase activity"/>
    <property type="evidence" value="ECO:0007669"/>
    <property type="project" value="UniProtKB-KW"/>
</dbReference>
<dbReference type="Pfam" id="PF18967">
    <property type="entry name" value="PycTM"/>
    <property type="match status" value="1"/>
</dbReference>
<evidence type="ECO:0000259" key="10">
    <source>
        <dbReference type="Pfam" id="PF18967"/>
    </source>
</evidence>
<dbReference type="InterPro" id="IPR043760">
    <property type="entry name" value="PycTM_dom"/>
</dbReference>
<feature type="region of interest" description="Disordered" evidence="8">
    <location>
        <begin position="197"/>
        <end position="275"/>
    </location>
</feature>
<feature type="transmembrane region" description="Helical" evidence="9">
    <location>
        <begin position="424"/>
        <end position="448"/>
    </location>
</feature>
<evidence type="ECO:0000256" key="7">
    <source>
        <dbReference type="ARBA" id="ARBA00023136"/>
    </source>
</evidence>
<feature type="compositionally biased region" description="Basic and acidic residues" evidence="8">
    <location>
        <begin position="197"/>
        <end position="229"/>
    </location>
</feature>
<dbReference type="AlphaFoldDB" id="A0A521E716"/>
<evidence type="ECO:0000256" key="6">
    <source>
        <dbReference type="ARBA" id="ARBA00023118"/>
    </source>
</evidence>
<dbReference type="InterPro" id="IPR003607">
    <property type="entry name" value="HD/PDEase_dom"/>
</dbReference>
<evidence type="ECO:0000256" key="4">
    <source>
        <dbReference type="ARBA" id="ARBA00022741"/>
    </source>
</evidence>
<accession>A0A521E716</accession>
<protein>
    <submittedName>
        <fullName evidence="11">Predicted metal-dependent phosphohydrolase, HD superfamily</fullName>
    </submittedName>
</protein>
<dbReference type="Gene3D" id="1.10.3210.10">
    <property type="entry name" value="Hypothetical protein af1432"/>
    <property type="match status" value="1"/>
</dbReference>
<evidence type="ECO:0000256" key="9">
    <source>
        <dbReference type="SAM" id="Phobius"/>
    </source>
</evidence>
<feature type="transmembrane region" description="Helical" evidence="9">
    <location>
        <begin position="329"/>
        <end position="350"/>
    </location>
</feature>
<feature type="compositionally biased region" description="Basic and acidic residues" evidence="8">
    <location>
        <begin position="254"/>
        <end position="275"/>
    </location>
</feature>
<evidence type="ECO:0000256" key="8">
    <source>
        <dbReference type="SAM" id="MobiDB-lite"/>
    </source>
</evidence>
<dbReference type="EMBL" id="FXTN01000007">
    <property type="protein sequence ID" value="SMO79734.1"/>
    <property type="molecule type" value="Genomic_DNA"/>
</dbReference>
<gene>
    <name evidence="11" type="ORF">SAMN06265348_107133</name>
</gene>
<evidence type="ECO:0000256" key="1">
    <source>
        <dbReference type="ARBA" id="ARBA00004236"/>
    </source>
</evidence>
<keyword evidence="7 9" id="KW-0472">Membrane</keyword>
<feature type="domain" description="Pycsar effector protein" evidence="10">
    <location>
        <begin position="282"/>
        <end position="442"/>
    </location>
</feature>
<dbReference type="SUPFAM" id="SSF109604">
    <property type="entry name" value="HD-domain/PDEase-like"/>
    <property type="match status" value="1"/>
</dbReference>
<dbReference type="CDD" id="cd00077">
    <property type="entry name" value="HDc"/>
    <property type="match status" value="1"/>
</dbReference>
<keyword evidence="11" id="KW-0378">Hydrolase</keyword>
<keyword evidence="4" id="KW-0547">Nucleotide-binding</keyword>
<evidence type="ECO:0000313" key="12">
    <source>
        <dbReference type="Proteomes" id="UP000320300"/>
    </source>
</evidence>
<keyword evidence="3 9" id="KW-0812">Transmembrane</keyword>